<dbReference type="AlphaFoldDB" id="N2BBQ2"/>
<feature type="region of interest" description="Disordered" evidence="1">
    <location>
        <begin position="157"/>
        <end position="178"/>
    </location>
</feature>
<dbReference type="Proteomes" id="UP000012527">
    <property type="component" value="Unassembled WGS sequence"/>
</dbReference>
<evidence type="ECO:0000313" key="2">
    <source>
        <dbReference type="EMBL" id="EMZ35898.1"/>
    </source>
</evidence>
<protein>
    <submittedName>
        <fullName evidence="2">Uncharacterized protein</fullName>
    </submittedName>
</protein>
<name>N2BBQ2_9HELI</name>
<dbReference type="RefSeq" id="WP_004085365.1">
    <property type="nucleotide sequence ID" value="NZ_KB822510.1"/>
</dbReference>
<evidence type="ECO:0000256" key="1">
    <source>
        <dbReference type="SAM" id="MobiDB-lite"/>
    </source>
</evidence>
<comment type="caution">
    <text evidence="2">The sequence shown here is derived from an EMBL/GenBank/DDBJ whole genome shotgun (WGS) entry which is preliminary data.</text>
</comment>
<sequence length="800" mass="91401">MKNSFKLHKYRILQIDNDIILSIEKDNFTLDIQELLPILNAYTKQDKQSIQEYNVFIALYGCTLTGSKESPNNPLCFGELDKEGVFIESKPVYHLQASDEIIESASNNRESSNGDSNNPLSTLDVFLNGSRLTILNYSLIDSSLNIKLESKSKESKAILEQEKEQTQKQKEQDSQTIDSTTSTAFLHPILEDNEIKCPHNGVVKLKSNKGKNFKSNNIPMILESDLLYSQIIGCTNNIAGVPTPCTMVATILPNARALKKYNDDYPIMQDLVSGNVFSDKGFPLIATPKPNTFRINSPKPIDSNTQNKQKLESQIKLYKPALRLHYKITPLQKDNLPIYRLKCNDTIIESGDDMPLDFISIDIAKDTKDLHDIHNLDKALQDILSILHSNLKQSFMKEYIYKYISLQLDSNMLLLILLIPQTIPKVFKEVYKNYEYKDYGIGNYHYLHDYCTHIMLDIQDYTQVGLAHNPSNATILTLHTPYKAQRLELQLANGLDSILESKDREQNLDSLLTLKIINGGYKEKYWSFGEEVEEETEEKIDISQGILIASNDDTLAYELAFGERNDTIQIFNKKGIYLFSIERKGITETRLTVRQLYNKGIQWFESSAENYHKLLDVNPDLQDKTKCKGLGVLYFTWRDIVEFAEVDRFSSSFQSGGSGDWKQSPKGARGFILVSMEGIPYWADAVGQIPYAIGVYRNLLSYAGPKDAKRGVIDNKYYFYDGDPIKGKMRQIGILSIPKDELADNYDNKMVDRGLNFAIRKYKIKEKRVYPTHNDWIFIDLKPNPSLLALDSDGREVYAW</sequence>
<feature type="compositionally biased region" description="Basic and acidic residues" evidence="1">
    <location>
        <begin position="157"/>
        <end position="173"/>
    </location>
</feature>
<gene>
    <name evidence="2" type="ORF">C826_02424</name>
</gene>
<reference evidence="2 3" key="1">
    <citation type="submission" date="2013-02" db="EMBL/GenBank/DDBJ databases">
        <title>The Genome Sequence of Helicobacter bilis WiWa.</title>
        <authorList>
            <consortium name="The Broad Institute Genome Sequencing Platform"/>
            <person name="Ward D."/>
            <person name="Overstreet A.-M.C."/>
            <person name="Ramer-Tait A.E."/>
            <person name="Phillips G.J."/>
            <person name="Wannemuehler M.J."/>
            <person name="Walker B."/>
            <person name="Young S.K."/>
            <person name="Zeng Q."/>
            <person name="Gargeya S."/>
            <person name="Fitzgerald M."/>
            <person name="Haas B."/>
            <person name="Abouelleil A."/>
            <person name="Alvarado L."/>
            <person name="Arachchi H.M."/>
            <person name="Berlin A.M."/>
            <person name="Chapman S.B."/>
            <person name="Dewar J."/>
            <person name="Goldberg J."/>
            <person name="Griggs A."/>
            <person name="Gujja S."/>
            <person name="Hansen M."/>
            <person name="Howarth C."/>
            <person name="Imamovic A."/>
            <person name="Larimer J."/>
            <person name="McCowan C."/>
            <person name="Murphy C."/>
            <person name="Neiman D."/>
            <person name="Pearson M."/>
            <person name="Priest M."/>
            <person name="Roberts A."/>
            <person name="Saif S."/>
            <person name="Shea T."/>
            <person name="Sisk P."/>
            <person name="Sykes S."/>
            <person name="Wortman J."/>
            <person name="Nusbaum C."/>
            <person name="Birren B."/>
        </authorList>
    </citation>
    <scope>NUCLEOTIDE SEQUENCE [LARGE SCALE GENOMIC DNA]</scope>
    <source>
        <strain evidence="2 3">WiWa</strain>
    </source>
</reference>
<dbReference type="GeneID" id="68902183"/>
<dbReference type="HOGENOM" id="CLU_351526_0_0_7"/>
<evidence type="ECO:0000313" key="3">
    <source>
        <dbReference type="Proteomes" id="UP000012527"/>
    </source>
</evidence>
<organism evidence="2 3">
    <name type="scientific">Helicobacter bilis WiWa</name>
    <dbReference type="NCBI Taxonomy" id="1235804"/>
    <lineage>
        <taxon>Bacteria</taxon>
        <taxon>Pseudomonadati</taxon>
        <taxon>Campylobacterota</taxon>
        <taxon>Epsilonproteobacteria</taxon>
        <taxon>Campylobacterales</taxon>
        <taxon>Helicobacteraceae</taxon>
        <taxon>Helicobacter</taxon>
    </lineage>
</organism>
<dbReference type="EMBL" id="AQFW01000030">
    <property type="protein sequence ID" value="EMZ35898.1"/>
    <property type="molecule type" value="Genomic_DNA"/>
</dbReference>
<accession>N2BBQ2</accession>
<proteinExistence type="predicted"/>
<dbReference type="PATRIC" id="fig|1235804.3.peg.2666"/>